<sequence>MCRVVISNCIIWLPLLVLLSAFTDSVPAPPVSPCPSLFSYQYDTNQSEYYGLLNLQSQPVKNTVEVEVSFSIAGELPSSYVGSIEAIGDNRQLLDQISKGRGVSYRVNLPIQDPLPRLTKLSLNGKVLCTGQSEKGGFVTETSLRHFFRTDSNWQQYNQHKNAGNTHSNNLHNDHRAVVSPTRKIPDDFKLVSEREQNHTVEETEHAVSPTGNSTTYKYITKVATYKEYVSAPMVQKTSHYYVNSTTREQV</sequence>
<evidence type="ECO:0000313" key="2">
    <source>
        <dbReference type="EnsemblMetazoa" id="AAEL006131-PA"/>
    </source>
</evidence>
<name>A0A1S4FCR3_AEDAE</name>
<evidence type="ECO:0000259" key="1">
    <source>
        <dbReference type="Pfam" id="PF16030"/>
    </source>
</evidence>
<protein>
    <submittedName>
        <fullName evidence="2">GD_N domain-containing protein</fullName>
    </submittedName>
</protein>
<dbReference type="InParanoid" id="A0A1S4FCR3"/>
<dbReference type="OrthoDB" id="6147874at2759"/>
<dbReference type="EnsemblMetazoa" id="AAEL006131-RA">
    <property type="protein sequence ID" value="AAEL006131-PA"/>
    <property type="gene ID" value="AAEL006131"/>
</dbReference>
<dbReference type="AlphaFoldDB" id="A0A1S4FCR3"/>
<gene>
    <name evidence="2" type="primary">5567546</name>
</gene>
<dbReference type="InterPro" id="IPR031986">
    <property type="entry name" value="GD_N"/>
</dbReference>
<dbReference type="Pfam" id="PF16030">
    <property type="entry name" value="GD_N"/>
    <property type="match status" value="1"/>
</dbReference>
<proteinExistence type="predicted"/>
<accession>A0A1S4FCR3</accession>
<dbReference type="VEuPathDB" id="VectorBase:AAEL006131"/>
<reference evidence="2 3" key="1">
    <citation type="submission" date="2017-06" db="EMBL/GenBank/DDBJ databases">
        <title>Aedes aegypti genome working group (AGWG) sequencing and assembly.</title>
        <authorList>
            <consortium name="Aedes aegypti Genome Working Group (AGWG)"/>
            <person name="Matthews B.J."/>
        </authorList>
    </citation>
    <scope>NUCLEOTIDE SEQUENCE [LARGE SCALE GENOMIC DNA]</scope>
    <source>
        <strain evidence="2 3">LVP_AGWG</strain>
    </source>
</reference>
<reference evidence="2" key="2">
    <citation type="submission" date="2020-05" db="UniProtKB">
        <authorList>
            <consortium name="EnsemblMetazoa"/>
        </authorList>
    </citation>
    <scope>IDENTIFICATION</scope>
    <source>
        <strain evidence="2">LVP_AGWG</strain>
    </source>
</reference>
<feature type="domain" description="Serine protease gd N-terminal" evidence="1">
    <location>
        <begin position="32"/>
        <end position="136"/>
    </location>
</feature>
<organism evidence="2 3">
    <name type="scientific">Aedes aegypti</name>
    <name type="common">Yellowfever mosquito</name>
    <name type="synonym">Culex aegypti</name>
    <dbReference type="NCBI Taxonomy" id="7159"/>
    <lineage>
        <taxon>Eukaryota</taxon>
        <taxon>Metazoa</taxon>
        <taxon>Ecdysozoa</taxon>
        <taxon>Arthropoda</taxon>
        <taxon>Hexapoda</taxon>
        <taxon>Insecta</taxon>
        <taxon>Pterygota</taxon>
        <taxon>Neoptera</taxon>
        <taxon>Endopterygota</taxon>
        <taxon>Diptera</taxon>
        <taxon>Nematocera</taxon>
        <taxon>Culicoidea</taxon>
        <taxon>Culicidae</taxon>
        <taxon>Culicinae</taxon>
        <taxon>Aedini</taxon>
        <taxon>Aedes</taxon>
        <taxon>Stegomyia</taxon>
    </lineage>
</organism>
<dbReference type="Proteomes" id="UP000008820">
    <property type="component" value="Chromosome 3"/>
</dbReference>
<evidence type="ECO:0000313" key="3">
    <source>
        <dbReference type="Proteomes" id="UP000008820"/>
    </source>
</evidence>
<keyword evidence="3" id="KW-1185">Reference proteome</keyword>